<evidence type="ECO:0000256" key="8">
    <source>
        <dbReference type="ARBA" id="ARBA00023242"/>
    </source>
</evidence>
<feature type="repeat" description="WD" evidence="9">
    <location>
        <begin position="66"/>
        <end position="99"/>
    </location>
</feature>
<feature type="compositionally biased region" description="Low complexity" evidence="11">
    <location>
        <begin position="862"/>
        <end position="878"/>
    </location>
</feature>
<evidence type="ECO:0000256" key="6">
    <source>
        <dbReference type="ARBA" id="ARBA00023015"/>
    </source>
</evidence>
<sequence>MRLLKPSWVSHEGRPLFAIDIHPDGSRFVIGGQGDDSGKVTIWNMAPVKNEEDEMNENVPKLLCQMDNHFACVNSVRWSCGGKYLATGGDDKLIMIWQMARYFVPSTTFGGNTGKLNVEQWRCVHTLRGHIGDVLDLAWSPDDSFLASGSVDNTITIWNAQRFPDVVTVLKNHCGMVKGITWDPVGKYLASQSDDKSLRVWRTSDWQQETVVTEPFAECSGTTHVLRLSWSPDGHYVVSAHAMNNSGPVAKILERDGWKMKMDFVGHRKAITCVRFNPKLFVKKVGEDSSKLKQYSCCAIGSRDRSLSVWLTSLKRPLVVMHDLFNHSIMDVSWSDSGFQLLVCSWDGTVAYADFTAEELGRPMSEEEKEKFHKQVYGISISSSKSNIAIIENPEMLKIQQRHIMKQQTLANTSKPSAPPPPLVSSTGTPTKQESPAVNGTSSASPQGTSFLTSPITKSPTDPANVRQKQVETRTKDGRRRITPLLVSSMEVSDSPVPFGGSSAAVSPPAGSNLSNTSQPPSIPTTSQTLVALDNRIGENATTGFTSKGSEKTPEKVEIASVKPVSATMKPITATKPASTTTSAATTTATSIAVKRKGDTPSTPHSKRARKDGSTSGSKGSSSSSSSKQREDRTDQEETTDASSHIRHSVAIPYPVPQKNLTVQIKGSGGEPGLTLDLENNLASQGPRVHVLKCSTAGKPLWETVVMSPGIALAGNRQVICVACENRSIDLFSSSGRKILPSMVLDSPASILQCSRHNVMLVTSAGGVYVWDTKRVIAVLKNEPVLPLLSGPDITITRASISDRGFPIITLSNHASYSFDTAVGAWVQLIYSDDLLAINSDHQSVAPSQDPLQTKGPLAQLQGQSSRFGRQSSRLFRSNPSRQQSSTAVHIENQLSSCVALGSGKEYCFWLTTYVRYLSQAGMSILIDRQDFDRNFLNIYEGTQVEEGSNHGYVKFVRSFLDHHTDLLDPRTKAQTGTPPFWATRKGTFFANFYLILGQTYVYRGFLQSLESS</sequence>
<dbReference type="SUPFAM" id="SSF50978">
    <property type="entry name" value="WD40 repeat-like"/>
    <property type="match status" value="1"/>
</dbReference>
<comment type="function">
    <text evidence="10">Required for replication-independent chromatin assembly and for the periodic repression of histone gene transcription during the cell cycle.</text>
</comment>
<keyword evidence="15" id="KW-1185">Reference proteome</keyword>
<dbReference type="InterPro" id="IPR055410">
    <property type="entry name" value="Beta-prop_CAF1B_HIR1"/>
</dbReference>
<feature type="compositionally biased region" description="Polar residues" evidence="11">
    <location>
        <begin position="424"/>
        <end position="462"/>
    </location>
</feature>
<feature type="compositionally biased region" description="Basic and acidic residues" evidence="11">
    <location>
        <begin position="549"/>
        <end position="558"/>
    </location>
</feature>
<evidence type="ECO:0000259" key="13">
    <source>
        <dbReference type="Pfam" id="PF24105"/>
    </source>
</evidence>
<comment type="caution">
    <text evidence="14">The sequence shown here is derived from an EMBL/GenBank/DDBJ whole genome shotgun (WGS) entry which is preliminary data.</text>
</comment>
<name>A0ABN8LFN9_9CNID</name>
<evidence type="ECO:0000256" key="7">
    <source>
        <dbReference type="ARBA" id="ARBA00023163"/>
    </source>
</evidence>
<dbReference type="Proteomes" id="UP001159427">
    <property type="component" value="Unassembled WGS sequence"/>
</dbReference>
<feature type="compositionally biased region" description="Low complexity" evidence="11">
    <location>
        <begin position="498"/>
        <end position="512"/>
    </location>
</feature>
<dbReference type="Pfam" id="PF07569">
    <property type="entry name" value="Hira"/>
    <property type="match status" value="1"/>
</dbReference>
<dbReference type="PROSITE" id="PS50294">
    <property type="entry name" value="WD_REPEATS_REGION"/>
    <property type="match status" value="3"/>
</dbReference>
<evidence type="ECO:0000259" key="12">
    <source>
        <dbReference type="Pfam" id="PF07569"/>
    </source>
</evidence>
<proteinExistence type="inferred from homology"/>
<dbReference type="InterPro" id="IPR019015">
    <property type="entry name" value="HIRA_B_motif"/>
</dbReference>
<keyword evidence="5 10" id="KW-0156">Chromatin regulator</keyword>
<organism evidence="14 15">
    <name type="scientific">Porites evermanni</name>
    <dbReference type="NCBI Taxonomy" id="104178"/>
    <lineage>
        <taxon>Eukaryota</taxon>
        <taxon>Metazoa</taxon>
        <taxon>Cnidaria</taxon>
        <taxon>Anthozoa</taxon>
        <taxon>Hexacorallia</taxon>
        <taxon>Scleractinia</taxon>
        <taxon>Fungiina</taxon>
        <taxon>Poritidae</taxon>
        <taxon>Porites</taxon>
    </lineage>
</organism>
<evidence type="ECO:0000256" key="2">
    <source>
        <dbReference type="ARBA" id="ARBA00007306"/>
    </source>
</evidence>
<evidence type="ECO:0000256" key="11">
    <source>
        <dbReference type="SAM" id="MobiDB-lite"/>
    </source>
</evidence>
<dbReference type="InterPro" id="IPR036322">
    <property type="entry name" value="WD40_repeat_dom_sf"/>
</dbReference>
<feature type="domain" description="CAF1B/HIR1 beta-propeller" evidence="13">
    <location>
        <begin position="1"/>
        <end position="360"/>
    </location>
</feature>
<dbReference type="InterPro" id="IPR011494">
    <property type="entry name" value="HIRA-like_C"/>
</dbReference>
<keyword evidence="10" id="KW-0678">Repressor</keyword>
<keyword evidence="7 10" id="KW-0804">Transcription</keyword>
<dbReference type="SUPFAM" id="SSF50960">
    <property type="entry name" value="TolB, C-terminal domain"/>
    <property type="match status" value="1"/>
</dbReference>
<reference evidence="14 15" key="1">
    <citation type="submission" date="2022-05" db="EMBL/GenBank/DDBJ databases">
        <authorList>
            <consortium name="Genoscope - CEA"/>
            <person name="William W."/>
        </authorList>
    </citation>
    <scope>NUCLEOTIDE SEQUENCE [LARGE SCALE GENOMIC DNA]</scope>
</reference>
<dbReference type="PROSITE" id="PS50082">
    <property type="entry name" value="WD_REPEATS_2"/>
    <property type="match status" value="3"/>
</dbReference>
<dbReference type="InterPro" id="IPR031120">
    <property type="entry name" value="HIR1-like"/>
</dbReference>
<keyword evidence="6 10" id="KW-0805">Transcription regulation</keyword>
<evidence type="ECO:0000313" key="15">
    <source>
        <dbReference type="Proteomes" id="UP001159427"/>
    </source>
</evidence>
<evidence type="ECO:0000256" key="1">
    <source>
        <dbReference type="ARBA" id="ARBA00004123"/>
    </source>
</evidence>
<feature type="compositionally biased region" description="Low complexity" evidence="11">
    <location>
        <begin position="570"/>
        <end position="593"/>
    </location>
</feature>
<feature type="region of interest" description="Disordered" evidence="11">
    <location>
        <begin position="862"/>
        <end position="888"/>
    </location>
</feature>
<dbReference type="PANTHER" id="PTHR13831:SF0">
    <property type="entry name" value="PROTEIN HIRA"/>
    <property type="match status" value="1"/>
</dbReference>
<dbReference type="PANTHER" id="PTHR13831">
    <property type="entry name" value="MEMBER OF THE HIR1 FAMILY OF WD-REPEAT PROTEINS"/>
    <property type="match status" value="1"/>
</dbReference>
<dbReference type="SMART" id="SM00320">
    <property type="entry name" value="WD40"/>
    <property type="match status" value="7"/>
</dbReference>
<dbReference type="CDD" id="cd00200">
    <property type="entry name" value="WD40"/>
    <property type="match status" value="1"/>
</dbReference>
<feature type="repeat" description="WD" evidence="9">
    <location>
        <begin position="170"/>
        <end position="211"/>
    </location>
</feature>
<comment type="subcellular location">
    <subcellularLocation>
        <location evidence="1 10">Nucleus</location>
    </subcellularLocation>
</comment>
<feature type="region of interest" description="Disordered" evidence="11">
    <location>
        <begin position="541"/>
        <end position="653"/>
    </location>
</feature>
<keyword evidence="8 10" id="KW-0539">Nucleus</keyword>
<evidence type="ECO:0000256" key="4">
    <source>
        <dbReference type="ARBA" id="ARBA00022737"/>
    </source>
</evidence>
<comment type="similarity">
    <text evidence="2 10">Belongs to the WD repeat HIR1 family.</text>
</comment>
<feature type="region of interest" description="Disordered" evidence="11">
    <location>
        <begin position="409"/>
        <end position="526"/>
    </location>
</feature>
<dbReference type="Pfam" id="PF09453">
    <property type="entry name" value="HIRA_B"/>
    <property type="match status" value="1"/>
</dbReference>
<dbReference type="Pfam" id="PF24105">
    <property type="entry name" value="Beta-prop_CAF1B_HIR1"/>
    <property type="match status" value="1"/>
</dbReference>
<gene>
    <name evidence="14" type="ORF">PEVE_00013425</name>
</gene>
<evidence type="ECO:0000256" key="5">
    <source>
        <dbReference type="ARBA" id="ARBA00022853"/>
    </source>
</evidence>
<dbReference type="InterPro" id="IPR015943">
    <property type="entry name" value="WD40/YVTN_repeat-like_dom_sf"/>
</dbReference>
<feature type="compositionally biased region" description="Polar residues" evidence="11">
    <location>
        <begin position="513"/>
        <end position="526"/>
    </location>
</feature>
<evidence type="ECO:0000256" key="9">
    <source>
        <dbReference type="PROSITE-ProRule" id="PRU00221"/>
    </source>
</evidence>
<protein>
    <recommendedName>
        <fullName evidence="10">Protein HIRA</fullName>
    </recommendedName>
</protein>
<feature type="repeat" description="WD" evidence="9">
    <location>
        <begin position="127"/>
        <end position="168"/>
    </location>
</feature>
<evidence type="ECO:0000313" key="14">
    <source>
        <dbReference type="EMBL" id="CAH3013764.1"/>
    </source>
</evidence>
<feature type="compositionally biased region" description="Polar residues" evidence="11">
    <location>
        <begin position="879"/>
        <end position="888"/>
    </location>
</feature>
<keyword evidence="4 10" id="KW-0677">Repeat</keyword>
<dbReference type="Gene3D" id="2.130.10.10">
    <property type="entry name" value="YVTN repeat-like/Quinoprotein amine dehydrogenase"/>
    <property type="match status" value="2"/>
</dbReference>
<feature type="domain" description="Protein HIRA-like C-terminal" evidence="12">
    <location>
        <begin position="736"/>
        <end position="923"/>
    </location>
</feature>
<evidence type="ECO:0000256" key="3">
    <source>
        <dbReference type="ARBA" id="ARBA00022574"/>
    </source>
</evidence>
<dbReference type="InterPro" id="IPR001680">
    <property type="entry name" value="WD40_rpt"/>
</dbReference>
<keyword evidence="3 9" id="KW-0853">WD repeat</keyword>
<accession>A0ABN8LFN9</accession>
<feature type="compositionally biased region" description="Low complexity" evidence="11">
    <location>
        <begin position="614"/>
        <end position="627"/>
    </location>
</feature>
<evidence type="ECO:0000256" key="10">
    <source>
        <dbReference type="RuleBase" id="RU364014"/>
    </source>
</evidence>
<dbReference type="EMBL" id="CALNXI010000002">
    <property type="protein sequence ID" value="CAH3013764.1"/>
    <property type="molecule type" value="Genomic_DNA"/>
</dbReference>